<gene>
    <name evidence="2" type="ORF">WAZ07_14055</name>
</gene>
<feature type="transmembrane region" description="Helical" evidence="1">
    <location>
        <begin position="44"/>
        <end position="61"/>
    </location>
</feature>
<protein>
    <submittedName>
        <fullName evidence="2">HXXEE domain-containing protein</fullName>
    </submittedName>
</protein>
<comment type="caution">
    <text evidence="2">The sequence shown here is derived from an EMBL/GenBank/DDBJ whole genome shotgun (WGS) entry which is preliminary data.</text>
</comment>
<evidence type="ECO:0000313" key="3">
    <source>
        <dbReference type="Proteomes" id="UP001372526"/>
    </source>
</evidence>
<organism evidence="2 3">
    <name type="scientific">Bacillus bruguierae</name>
    <dbReference type="NCBI Taxonomy" id="3127667"/>
    <lineage>
        <taxon>Bacteria</taxon>
        <taxon>Bacillati</taxon>
        <taxon>Bacillota</taxon>
        <taxon>Bacilli</taxon>
        <taxon>Bacillales</taxon>
        <taxon>Bacillaceae</taxon>
        <taxon>Bacillus</taxon>
    </lineage>
</organism>
<name>A0ABU8FI95_9BACI</name>
<dbReference type="InterPro" id="IPR025671">
    <property type="entry name" value="HXXEE"/>
</dbReference>
<feature type="transmembrane region" description="Helical" evidence="1">
    <location>
        <begin position="68"/>
        <end position="86"/>
    </location>
</feature>
<feature type="transmembrane region" description="Helical" evidence="1">
    <location>
        <begin position="98"/>
        <end position="119"/>
    </location>
</feature>
<evidence type="ECO:0000256" key="1">
    <source>
        <dbReference type="SAM" id="Phobius"/>
    </source>
</evidence>
<dbReference type="EMBL" id="JBAWSX010000007">
    <property type="protein sequence ID" value="MEI4802424.1"/>
    <property type="molecule type" value="Genomic_DNA"/>
</dbReference>
<dbReference type="Pfam" id="PF13787">
    <property type="entry name" value="HXXEE"/>
    <property type="match status" value="1"/>
</dbReference>
<keyword evidence="1" id="KW-0472">Membrane</keyword>
<dbReference type="RefSeq" id="WP_336472948.1">
    <property type="nucleotide sequence ID" value="NZ_JBAWSX010000007.1"/>
</dbReference>
<keyword evidence="1" id="KW-0812">Transmembrane</keyword>
<dbReference type="Proteomes" id="UP001372526">
    <property type="component" value="Unassembled WGS sequence"/>
</dbReference>
<evidence type="ECO:0000313" key="2">
    <source>
        <dbReference type="EMBL" id="MEI4802424.1"/>
    </source>
</evidence>
<reference evidence="2 3" key="1">
    <citation type="submission" date="2024-01" db="EMBL/GenBank/DDBJ databases">
        <title>Seven novel Bacillus-like species.</title>
        <authorList>
            <person name="Liu G."/>
        </authorList>
    </citation>
    <scope>NUCLEOTIDE SEQUENCE [LARGE SCALE GENOMIC DNA]</scope>
    <source>
        <strain evidence="2 3">FJAT-51639</strain>
    </source>
</reference>
<keyword evidence="1" id="KW-1133">Transmembrane helix</keyword>
<proteinExistence type="predicted"/>
<sequence length="161" mass="18371">MKELVILFLFAITLHNLEEAVWLPTWSNHASKFHKPIGKNEFYFAVIVITSLAYLSTFYYLSFPNSSLAKYILIGFMGSMIINAIFPHLLASIVLKRYAPGLLTGMLLNIPINSFILYHFFKNNELTFRELFLSTLIVAGVLAILIPILFKTGKFVSKQVY</sequence>
<feature type="transmembrane region" description="Helical" evidence="1">
    <location>
        <begin position="131"/>
        <end position="150"/>
    </location>
</feature>
<accession>A0ABU8FI95</accession>
<keyword evidence="3" id="KW-1185">Reference proteome</keyword>